<proteinExistence type="predicted"/>
<name>A0AAQ2UWM4_OENOE</name>
<sequence length="58" mass="7058">MRVFGWKYKYFRLTKCLYTITDAGEFLFEHLYGKVLIINSNFNNYKNFLIKEKSLLPK</sequence>
<accession>A0AAQ2UWM4</accession>
<organism evidence="1 2">
    <name type="scientific">Oenococcus oeni</name>
    <name type="common">Leuconostoc oenos</name>
    <dbReference type="NCBI Taxonomy" id="1247"/>
    <lineage>
        <taxon>Bacteria</taxon>
        <taxon>Bacillati</taxon>
        <taxon>Bacillota</taxon>
        <taxon>Bacilli</taxon>
        <taxon>Lactobacillales</taxon>
        <taxon>Lactobacillaceae</taxon>
        <taxon>Oenococcus</taxon>
    </lineage>
</organism>
<evidence type="ECO:0000313" key="2">
    <source>
        <dbReference type="Proteomes" id="UP000294726"/>
    </source>
</evidence>
<evidence type="ECO:0000313" key="1">
    <source>
        <dbReference type="EMBL" id="VDB98447.1"/>
    </source>
</evidence>
<gene>
    <name evidence="1" type="ORF">OENI_1212</name>
</gene>
<protein>
    <submittedName>
        <fullName evidence="1">Uncharacterized protein</fullName>
    </submittedName>
</protein>
<reference evidence="1 2" key="1">
    <citation type="submission" date="2018-08" db="EMBL/GenBank/DDBJ databases">
        <authorList>
            <person name="Lorentzen P. G. S. M."/>
        </authorList>
    </citation>
    <scope>NUCLEOTIDE SEQUENCE [LARGE SCALE GENOMIC DNA]</scope>
    <source>
        <strain evidence="1 2">CRBO_1381</strain>
    </source>
</reference>
<dbReference type="EMBL" id="LR031358">
    <property type="protein sequence ID" value="VDB98447.1"/>
    <property type="molecule type" value="Genomic_DNA"/>
</dbReference>
<dbReference type="AlphaFoldDB" id="A0AAQ2UWM4"/>
<dbReference type="Proteomes" id="UP000294726">
    <property type="component" value="Chromosome"/>
</dbReference>